<keyword evidence="1" id="KW-0479">Metal-binding</keyword>
<organism evidence="4 5">
    <name type="scientific">Neolamprologus brichardi</name>
    <name type="common">Fairy cichlid</name>
    <name type="synonym">Lamprologus brichardi</name>
    <dbReference type="NCBI Taxonomy" id="32507"/>
    <lineage>
        <taxon>Eukaryota</taxon>
        <taxon>Metazoa</taxon>
        <taxon>Chordata</taxon>
        <taxon>Craniata</taxon>
        <taxon>Vertebrata</taxon>
        <taxon>Euteleostomi</taxon>
        <taxon>Actinopterygii</taxon>
        <taxon>Neopterygii</taxon>
        <taxon>Teleostei</taxon>
        <taxon>Neoteleostei</taxon>
        <taxon>Acanthomorphata</taxon>
        <taxon>Ovalentaria</taxon>
        <taxon>Cichlomorphae</taxon>
        <taxon>Cichliformes</taxon>
        <taxon>Cichlidae</taxon>
        <taxon>African cichlids</taxon>
        <taxon>Pseudocrenilabrinae</taxon>
        <taxon>Lamprologini</taxon>
        <taxon>Neolamprologus</taxon>
    </lineage>
</organism>
<protein>
    <recommendedName>
        <fullName evidence="3">CCHC-type domain-containing protein</fullName>
    </recommendedName>
</protein>
<name>A0A3Q4GFK4_NEOBR</name>
<feature type="region of interest" description="Disordered" evidence="2">
    <location>
        <begin position="1"/>
        <end position="22"/>
    </location>
</feature>
<dbReference type="InterPro" id="IPR036875">
    <property type="entry name" value="Znf_CCHC_sf"/>
</dbReference>
<reference evidence="4" key="2">
    <citation type="submission" date="2025-09" db="UniProtKB">
        <authorList>
            <consortium name="Ensembl"/>
        </authorList>
    </citation>
    <scope>IDENTIFICATION</scope>
</reference>
<dbReference type="Bgee" id="ENSNBRG00000005959">
    <property type="expression patterns" value="Expressed in testis"/>
</dbReference>
<keyword evidence="1" id="KW-0863">Zinc-finger</keyword>
<keyword evidence="1" id="KW-0862">Zinc</keyword>
<dbReference type="GO" id="GO:0003676">
    <property type="term" value="F:nucleic acid binding"/>
    <property type="evidence" value="ECO:0007669"/>
    <property type="project" value="InterPro"/>
</dbReference>
<dbReference type="SMART" id="SM00343">
    <property type="entry name" value="ZnF_C2HC"/>
    <property type="match status" value="1"/>
</dbReference>
<dbReference type="Gene3D" id="4.10.60.10">
    <property type="entry name" value="Zinc finger, CCHC-type"/>
    <property type="match status" value="1"/>
</dbReference>
<dbReference type="SUPFAM" id="SSF57756">
    <property type="entry name" value="Retrovirus zinc finger-like domains"/>
    <property type="match status" value="1"/>
</dbReference>
<dbReference type="GeneTree" id="ENSGT00940000177965"/>
<keyword evidence="5" id="KW-1185">Reference proteome</keyword>
<reference evidence="4" key="1">
    <citation type="submission" date="2025-08" db="UniProtKB">
        <authorList>
            <consortium name="Ensembl"/>
        </authorList>
    </citation>
    <scope>IDENTIFICATION</scope>
</reference>
<dbReference type="InterPro" id="IPR001878">
    <property type="entry name" value="Znf_CCHC"/>
</dbReference>
<evidence type="ECO:0000313" key="5">
    <source>
        <dbReference type="Proteomes" id="UP000261580"/>
    </source>
</evidence>
<dbReference type="PROSITE" id="PS50158">
    <property type="entry name" value="ZF_CCHC"/>
    <property type="match status" value="1"/>
</dbReference>
<evidence type="ECO:0000256" key="2">
    <source>
        <dbReference type="SAM" id="MobiDB-lite"/>
    </source>
</evidence>
<dbReference type="OMA" id="HAFSSEC"/>
<dbReference type="Ensembl" id="ENSNBRT00000007828.1">
    <property type="protein sequence ID" value="ENSNBRP00000007616.1"/>
    <property type="gene ID" value="ENSNBRG00000005959.1"/>
</dbReference>
<proteinExistence type="predicted"/>
<evidence type="ECO:0000313" key="4">
    <source>
        <dbReference type="Ensembl" id="ENSNBRP00000007616.1"/>
    </source>
</evidence>
<dbReference type="Pfam" id="PF00098">
    <property type="entry name" value="zf-CCHC"/>
    <property type="match status" value="1"/>
</dbReference>
<dbReference type="GO" id="GO:0008270">
    <property type="term" value="F:zinc ion binding"/>
    <property type="evidence" value="ECO:0007669"/>
    <property type="project" value="UniProtKB-KW"/>
</dbReference>
<dbReference type="AlphaFoldDB" id="A0A3Q4GFK4"/>
<evidence type="ECO:0000256" key="1">
    <source>
        <dbReference type="PROSITE-ProRule" id="PRU00047"/>
    </source>
</evidence>
<sequence>MHRAGEGGRGRPRHTPSRGFSTTCWKCGKEGHFARDCKTQRTNLLYEGNSLL</sequence>
<dbReference type="Proteomes" id="UP000261580">
    <property type="component" value="Unassembled WGS sequence"/>
</dbReference>
<accession>A0A3Q4GFK4</accession>
<feature type="domain" description="CCHC-type" evidence="3">
    <location>
        <begin position="24"/>
        <end position="38"/>
    </location>
</feature>
<evidence type="ECO:0000259" key="3">
    <source>
        <dbReference type="PROSITE" id="PS50158"/>
    </source>
</evidence>